<name>A0AAD7QWI4_9ASCO</name>
<evidence type="ECO:0000256" key="14">
    <source>
        <dbReference type="ARBA" id="ARBA00047670"/>
    </source>
</evidence>
<comment type="catalytic activity">
    <reaction evidence="16">
        <text>32-oxolanosterol + reduced [NADPH--hemoprotein reductase] + O2 = 4,4-dimethyl-5alpha-cholesta-8,14,24-trien-3beta-ol + formate + oxidized [NADPH--hemoprotein reductase] + H2O + 2 H(+)</text>
        <dbReference type="Rhea" id="RHEA:75111"/>
        <dbReference type="Rhea" id="RHEA-COMP:11964"/>
        <dbReference type="Rhea" id="RHEA-COMP:11965"/>
        <dbReference type="ChEBI" id="CHEBI:15377"/>
        <dbReference type="ChEBI" id="CHEBI:15378"/>
        <dbReference type="ChEBI" id="CHEBI:15379"/>
        <dbReference type="ChEBI" id="CHEBI:15740"/>
        <dbReference type="ChEBI" id="CHEBI:17813"/>
        <dbReference type="ChEBI" id="CHEBI:57618"/>
        <dbReference type="ChEBI" id="CHEBI:58210"/>
        <dbReference type="ChEBI" id="CHEBI:166681"/>
    </reaction>
    <physiologicalReaction direction="left-to-right" evidence="16">
        <dbReference type="Rhea" id="RHEA:75112"/>
    </physiologicalReaction>
</comment>
<dbReference type="Gene3D" id="1.10.630.10">
    <property type="entry name" value="Cytochrome P450"/>
    <property type="match status" value="1"/>
</dbReference>
<evidence type="ECO:0000256" key="11">
    <source>
        <dbReference type="ARBA" id="ARBA00043156"/>
    </source>
</evidence>
<evidence type="ECO:0000313" key="23">
    <source>
        <dbReference type="Proteomes" id="UP001217417"/>
    </source>
</evidence>
<dbReference type="GO" id="GO:0005506">
    <property type="term" value="F:iron ion binding"/>
    <property type="evidence" value="ECO:0007669"/>
    <property type="project" value="InterPro"/>
</dbReference>
<comment type="catalytic activity">
    <reaction evidence="13">
        <text>a 14alpha-hydroxymethyl steroid + reduced [NADPH--hemoprotein reductase] + O2 = a 14alpha-formyl steroid + oxidized [NADPH--hemoprotein reductase] + 2 H2O + H(+)</text>
        <dbReference type="Rhea" id="RHEA:68064"/>
        <dbReference type="Rhea" id="RHEA-COMP:11964"/>
        <dbReference type="Rhea" id="RHEA-COMP:11965"/>
        <dbReference type="ChEBI" id="CHEBI:15377"/>
        <dbReference type="ChEBI" id="CHEBI:15378"/>
        <dbReference type="ChEBI" id="CHEBI:15379"/>
        <dbReference type="ChEBI" id="CHEBI:57618"/>
        <dbReference type="ChEBI" id="CHEBI:58210"/>
        <dbReference type="ChEBI" id="CHEBI:176901"/>
        <dbReference type="ChEBI" id="CHEBI:176902"/>
    </reaction>
    <physiologicalReaction direction="left-to-right" evidence="13">
        <dbReference type="Rhea" id="RHEA:68065"/>
    </physiologicalReaction>
</comment>
<keyword evidence="21" id="KW-0503">Monooxygenase</keyword>
<dbReference type="PANTHER" id="PTHR24304:SF2">
    <property type="entry name" value="24-HYDROXYCHOLESTEROL 7-ALPHA-HYDROXYLASE"/>
    <property type="match status" value="1"/>
</dbReference>
<dbReference type="InterPro" id="IPR036396">
    <property type="entry name" value="Cyt_P450_sf"/>
</dbReference>
<dbReference type="Proteomes" id="UP001217417">
    <property type="component" value="Unassembled WGS sequence"/>
</dbReference>
<dbReference type="GO" id="GO:0008395">
    <property type="term" value="F:steroid hydroxylase activity"/>
    <property type="evidence" value="ECO:0007669"/>
    <property type="project" value="TreeGrafter"/>
</dbReference>
<evidence type="ECO:0000256" key="15">
    <source>
        <dbReference type="ARBA" id="ARBA00047702"/>
    </source>
</evidence>
<dbReference type="PRINTS" id="PR00465">
    <property type="entry name" value="EP450IV"/>
</dbReference>
<keyword evidence="3 20" id="KW-0349">Heme</keyword>
<dbReference type="PROSITE" id="PS00086">
    <property type="entry name" value="CYTOCHROME_P450"/>
    <property type="match status" value="1"/>
</dbReference>
<keyword evidence="21" id="KW-0560">Oxidoreductase</keyword>
<dbReference type="GO" id="GO:0008398">
    <property type="term" value="F:sterol 14-demethylase activity"/>
    <property type="evidence" value="ECO:0007669"/>
    <property type="project" value="UniProtKB-EC"/>
</dbReference>
<evidence type="ECO:0000256" key="18">
    <source>
        <dbReference type="ARBA" id="ARBA00049163"/>
    </source>
</evidence>
<dbReference type="GO" id="GO:0020037">
    <property type="term" value="F:heme binding"/>
    <property type="evidence" value="ECO:0007669"/>
    <property type="project" value="InterPro"/>
</dbReference>
<reference evidence="22" key="1">
    <citation type="submission" date="2023-03" db="EMBL/GenBank/DDBJ databases">
        <title>Near-Complete genome sequence of Lipomyces tetrasporous NRRL Y-64009, an oleaginous yeast capable of growing on lignocellulosic hydrolysates.</title>
        <authorList>
            <consortium name="Lawrence Berkeley National Laboratory"/>
            <person name="Jagtap S.S."/>
            <person name="Liu J.-J."/>
            <person name="Walukiewicz H.E."/>
            <person name="Pangilinan J."/>
            <person name="Lipzen A."/>
            <person name="Ahrendt S."/>
            <person name="Koriabine M."/>
            <person name="Cobaugh K."/>
            <person name="Salamov A."/>
            <person name="Yoshinaga Y."/>
            <person name="Ng V."/>
            <person name="Daum C."/>
            <person name="Grigoriev I.V."/>
            <person name="Slininger P.J."/>
            <person name="Dien B.S."/>
            <person name="Jin Y.-S."/>
            <person name="Rao C.V."/>
        </authorList>
    </citation>
    <scope>NUCLEOTIDE SEQUENCE</scope>
    <source>
        <strain evidence="22">NRRL Y-64009</strain>
    </source>
</reference>
<evidence type="ECO:0000256" key="1">
    <source>
        <dbReference type="ARBA" id="ARBA00001971"/>
    </source>
</evidence>
<keyword evidence="4 20" id="KW-0479">Metal-binding</keyword>
<keyword evidence="23" id="KW-1185">Reference proteome</keyword>
<accession>A0AAD7QWI4</accession>
<comment type="catalytic activity">
    <reaction evidence="12">
        <text>32-hydroxylanosterol + reduced [NADPH--hemoprotein reductase] + O2 = 32-oxolanosterol + oxidized [NADPH--hemoprotein reductase] + 2 H2O + H(+)</text>
        <dbReference type="Rhea" id="RHEA:75107"/>
        <dbReference type="Rhea" id="RHEA-COMP:11964"/>
        <dbReference type="Rhea" id="RHEA-COMP:11965"/>
        <dbReference type="ChEBI" id="CHEBI:15377"/>
        <dbReference type="ChEBI" id="CHEBI:15378"/>
        <dbReference type="ChEBI" id="CHEBI:15379"/>
        <dbReference type="ChEBI" id="CHEBI:57618"/>
        <dbReference type="ChEBI" id="CHEBI:58210"/>
        <dbReference type="ChEBI" id="CHEBI:166681"/>
        <dbReference type="ChEBI" id="CHEBI:166806"/>
    </reaction>
    <physiologicalReaction direction="left-to-right" evidence="12">
        <dbReference type="Rhea" id="RHEA:75108"/>
    </physiologicalReaction>
</comment>
<proteinExistence type="inferred from homology"/>
<evidence type="ECO:0000256" key="2">
    <source>
        <dbReference type="ARBA" id="ARBA00010617"/>
    </source>
</evidence>
<comment type="catalytic activity">
    <reaction evidence="15">
        <text>a 14alpha-methyl steroid + 3 reduced [NADPH--hemoprotein reductase] + 3 O2 = a Delta(14) steroid + formate + 3 oxidized [NADPH--hemoprotein reductase] + 4 H2O + 4 H(+)</text>
        <dbReference type="Rhea" id="RHEA:54028"/>
        <dbReference type="Rhea" id="RHEA-COMP:11964"/>
        <dbReference type="Rhea" id="RHEA-COMP:11965"/>
        <dbReference type="ChEBI" id="CHEBI:15377"/>
        <dbReference type="ChEBI" id="CHEBI:15378"/>
        <dbReference type="ChEBI" id="CHEBI:15379"/>
        <dbReference type="ChEBI" id="CHEBI:15740"/>
        <dbReference type="ChEBI" id="CHEBI:57618"/>
        <dbReference type="ChEBI" id="CHEBI:58210"/>
        <dbReference type="ChEBI" id="CHEBI:138029"/>
        <dbReference type="ChEBI" id="CHEBI:138031"/>
        <dbReference type="EC" id="1.14.14.154"/>
    </reaction>
    <physiologicalReaction direction="left-to-right" evidence="15">
        <dbReference type="Rhea" id="RHEA:54029"/>
    </physiologicalReaction>
</comment>
<dbReference type="Pfam" id="PF00067">
    <property type="entry name" value="p450"/>
    <property type="match status" value="1"/>
</dbReference>
<evidence type="ECO:0000256" key="8">
    <source>
        <dbReference type="ARBA" id="ARBA00042513"/>
    </source>
</evidence>
<evidence type="ECO:0000256" key="20">
    <source>
        <dbReference type="PIRSR" id="PIRSR602403-1"/>
    </source>
</evidence>
<evidence type="ECO:0000256" key="7">
    <source>
        <dbReference type="ARBA" id="ARBA00038974"/>
    </source>
</evidence>
<feature type="binding site" description="axial binding residue" evidence="20">
    <location>
        <position position="438"/>
    </location>
    <ligand>
        <name>heme</name>
        <dbReference type="ChEBI" id="CHEBI:30413"/>
    </ligand>
    <ligandPart>
        <name>Fe</name>
        <dbReference type="ChEBI" id="CHEBI:18248"/>
    </ligandPart>
</feature>
<evidence type="ECO:0000256" key="13">
    <source>
        <dbReference type="ARBA" id="ARBA00047587"/>
    </source>
</evidence>
<evidence type="ECO:0000256" key="12">
    <source>
        <dbReference type="ARBA" id="ARBA00047379"/>
    </source>
</evidence>
<comment type="pathway">
    <text evidence="6">Steroid biosynthesis; zymosterol biosynthesis; zymosterol from lanosterol: step 1/6.</text>
</comment>
<keyword evidence="5 20" id="KW-0408">Iron</keyword>
<comment type="catalytic activity">
    <reaction evidence="17">
        <text>a 14alpha-methyl steroid + reduced [NADPH--hemoprotein reductase] + O2 = a 14alpha-hydroxymethyl steroid + oxidized [NADPH--hemoprotein reductase] + H2O + H(+)</text>
        <dbReference type="Rhea" id="RHEA:68060"/>
        <dbReference type="Rhea" id="RHEA-COMP:11964"/>
        <dbReference type="Rhea" id="RHEA-COMP:11965"/>
        <dbReference type="ChEBI" id="CHEBI:15377"/>
        <dbReference type="ChEBI" id="CHEBI:15378"/>
        <dbReference type="ChEBI" id="CHEBI:15379"/>
        <dbReference type="ChEBI" id="CHEBI:57618"/>
        <dbReference type="ChEBI" id="CHEBI:58210"/>
        <dbReference type="ChEBI" id="CHEBI:138029"/>
        <dbReference type="ChEBI" id="CHEBI:176901"/>
    </reaction>
    <physiologicalReaction direction="left-to-right" evidence="17">
        <dbReference type="Rhea" id="RHEA:68061"/>
    </physiologicalReaction>
</comment>
<evidence type="ECO:0000256" key="21">
    <source>
        <dbReference type="RuleBase" id="RU000461"/>
    </source>
</evidence>
<comment type="catalytic activity">
    <reaction evidence="18">
        <text>lanosterol + reduced [NADPH--hemoprotein reductase] + O2 = 32-hydroxylanosterol + oxidized [NADPH--hemoprotein reductase] + H2O + H(+)</text>
        <dbReference type="Rhea" id="RHEA:75103"/>
        <dbReference type="Rhea" id="RHEA-COMP:11964"/>
        <dbReference type="Rhea" id="RHEA-COMP:11965"/>
        <dbReference type="ChEBI" id="CHEBI:15377"/>
        <dbReference type="ChEBI" id="CHEBI:15378"/>
        <dbReference type="ChEBI" id="CHEBI:15379"/>
        <dbReference type="ChEBI" id="CHEBI:16521"/>
        <dbReference type="ChEBI" id="CHEBI:57618"/>
        <dbReference type="ChEBI" id="CHEBI:58210"/>
        <dbReference type="ChEBI" id="CHEBI:166806"/>
    </reaction>
    <physiologicalReaction direction="left-to-right" evidence="18">
        <dbReference type="Rhea" id="RHEA:75104"/>
    </physiologicalReaction>
</comment>
<evidence type="ECO:0000256" key="10">
    <source>
        <dbReference type="ARBA" id="ARBA00043106"/>
    </source>
</evidence>
<dbReference type="PANTHER" id="PTHR24304">
    <property type="entry name" value="CYTOCHROME P450 FAMILY 7"/>
    <property type="match status" value="1"/>
</dbReference>
<comment type="caution">
    <text evidence="22">The sequence shown here is derived from an EMBL/GenBank/DDBJ whole genome shotgun (WGS) entry which is preliminary data.</text>
</comment>
<evidence type="ECO:0000313" key="22">
    <source>
        <dbReference type="EMBL" id="KAJ8102822.1"/>
    </source>
</evidence>
<comment type="catalytic activity">
    <reaction evidence="19">
        <text>a 14alpha-formyl steroid + reduced [NADPH--hemoprotein reductase] + O2 = a Delta(14) steroid + formate + oxidized [NADPH--hemoprotein reductase] + H2O + 2 H(+)</text>
        <dbReference type="Rhea" id="RHEA:68068"/>
        <dbReference type="Rhea" id="RHEA-COMP:11964"/>
        <dbReference type="Rhea" id="RHEA-COMP:11965"/>
        <dbReference type="ChEBI" id="CHEBI:15377"/>
        <dbReference type="ChEBI" id="CHEBI:15378"/>
        <dbReference type="ChEBI" id="CHEBI:15379"/>
        <dbReference type="ChEBI" id="CHEBI:15740"/>
        <dbReference type="ChEBI" id="CHEBI:57618"/>
        <dbReference type="ChEBI" id="CHEBI:58210"/>
        <dbReference type="ChEBI" id="CHEBI:138031"/>
        <dbReference type="ChEBI" id="CHEBI:176902"/>
    </reaction>
    <physiologicalReaction direction="left-to-right" evidence="19">
        <dbReference type="Rhea" id="RHEA:68069"/>
    </physiologicalReaction>
</comment>
<dbReference type="InterPro" id="IPR001128">
    <property type="entry name" value="Cyt_P450"/>
</dbReference>
<organism evidence="22 23">
    <name type="scientific">Lipomyces tetrasporus</name>
    <dbReference type="NCBI Taxonomy" id="54092"/>
    <lineage>
        <taxon>Eukaryota</taxon>
        <taxon>Fungi</taxon>
        <taxon>Dikarya</taxon>
        <taxon>Ascomycota</taxon>
        <taxon>Saccharomycotina</taxon>
        <taxon>Lipomycetes</taxon>
        <taxon>Lipomycetales</taxon>
        <taxon>Lipomycetaceae</taxon>
        <taxon>Lipomyces</taxon>
    </lineage>
</organism>
<comment type="cofactor">
    <cofactor evidence="1 20">
        <name>heme</name>
        <dbReference type="ChEBI" id="CHEBI:30413"/>
    </cofactor>
</comment>
<evidence type="ECO:0000256" key="5">
    <source>
        <dbReference type="ARBA" id="ARBA00023004"/>
    </source>
</evidence>
<evidence type="ECO:0000256" key="6">
    <source>
        <dbReference type="ARBA" id="ARBA00037887"/>
    </source>
</evidence>
<dbReference type="AlphaFoldDB" id="A0AAD7QWI4"/>
<dbReference type="InterPro" id="IPR002403">
    <property type="entry name" value="Cyt_P450_E_grp-IV"/>
</dbReference>
<evidence type="ECO:0000256" key="9">
    <source>
        <dbReference type="ARBA" id="ARBA00042983"/>
    </source>
</evidence>
<dbReference type="InterPro" id="IPR017972">
    <property type="entry name" value="Cyt_P450_CS"/>
</dbReference>
<comment type="catalytic activity">
    <reaction evidence="14">
        <text>lanosterol + 3 reduced [NADPH--hemoprotein reductase] + 3 O2 = 4,4-dimethyl-5alpha-cholesta-8,14,24-trien-3beta-ol + formate + 3 oxidized [NADPH--hemoprotein reductase] + 4 H2O + 4 H(+)</text>
        <dbReference type="Rhea" id="RHEA:25286"/>
        <dbReference type="Rhea" id="RHEA-COMP:11964"/>
        <dbReference type="Rhea" id="RHEA-COMP:11965"/>
        <dbReference type="ChEBI" id="CHEBI:15377"/>
        <dbReference type="ChEBI" id="CHEBI:15378"/>
        <dbReference type="ChEBI" id="CHEBI:15379"/>
        <dbReference type="ChEBI" id="CHEBI:15740"/>
        <dbReference type="ChEBI" id="CHEBI:16521"/>
        <dbReference type="ChEBI" id="CHEBI:17813"/>
        <dbReference type="ChEBI" id="CHEBI:57618"/>
        <dbReference type="ChEBI" id="CHEBI:58210"/>
        <dbReference type="EC" id="1.14.14.154"/>
    </reaction>
    <physiologicalReaction direction="left-to-right" evidence="14">
        <dbReference type="Rhea" id="RHEA:25287"/>
    </physiologicalReaction>
</comment>
<dbReference type="EMBL" id="JARPMG010000002">
    <property type="protein sequence ID" value="KAJ8102822.1"/>
    <property type="molecule type" value="Genomic_DNA"/>
</dbReference>
<evidence type="ECO:0000256" key="17">
    <source>
        <dbReference type="ARBA" id="ARBA00048866"/>
    </source>
</evidence>
<dbReference type="EC" id="1.14.14.154" evidence="7"/>
<evidence type="ECO:0000256" key="16">
    <source>
        <dbReference type="ARBA" id="ARBA00048479"/>
    </source>
</evidence>
<evidence type="ECO:0000256" key="19">
    <source>
        <dbReference type="ARBA" id="ARBA00049450"/>
    </source>
</evidence>
<comment type="similarity">
    <text evidence="2 21">Belongs to the cytochrome P450 family.</text>
</comment>
<evidence type="ECO:0000256" key="4">
    <source>
        <dbReference type="ARBA" id="ARBA00022723"/>
    </source>
</evidence>
<dbReference type="GeneID" id="80886386"/>
<protein>
    <recommendedName>
        <fullName evidence="7">sterol 14alpha-demethylase</fullName>
        <ecNumber evidence="7">1.14.14.154</ecNumber>
    </recommendedName>
    <alternativeName>
        <fullName evidence="9">Cytochrome P450 51</fullName>
    </alternativeName>
    <alternativeName>
        <fullName evidence="11">Cytochrome P450-14DM</fullName>
    </alternativeName>
    <alternativeName>
        <fullName evidence="8">Cytochrome P450-LIA1</fullName>
    </alternativeName>
    <alternativeName>
        <fullName evidence="10">Sterol 14-alpha demethylase</fullName>
    </alternativeName>
</protein>
<dbReference type="SUPFAM" id="SSF48264">
    <property type="entry name" value="Cytochrome P450"/>
    <property type="match status" value="1"/>
</dbReference>
<dbReference type="InterPro" id="IPR050529">
    <property type="entry name" value="CYP450_sterol_14alpha_dmase"/>
</dbReference>
<evidence type="ECO:0000256" key="3">
    <source>
        <dbReference type="ARBA" id="ARBA00022617"/>
    </source>
</evidence>
<gene>
    <name evidence="22" type="ORF">POJ06DRAFT_56561</name>
</gene>
<dbReference type="RefSeq" id="XP_056046272.1">
    <property type="nucleotide sequence ID" value="XM_056191220.1"/>
</dbReference>
<sequence>MLNSFLILPSVLFVLSALYIFHFQLRSVGSEPPLIKGSIPVLGVALKFLYDPGTLLDTIRKKHGWIYTLYVGGRRMTIVSDPVIGMKQVWTQGRIFNAQSFFTFLNKQLFGYSDAINCDEQFQDALRTAAVQMLSNKLKMVSVVEKLRETYKGLVDEKSGFCETEEVIDLYTFARYKMHYASAIALFGPSFPVQELYKDYIAFEDNMMSYIRNIPRILNRSGYKARDRVLEMLGDFFMDDEKVALSSDFVRVLCDEFKKPEFGHTRAVDFAGYFLSIVFASKSNSIPAAFWYIANVVGDPELKVEIECVIASNYNRETGSFDWDALFEDKVLVSCFKETTRLVSNVTSGRYVTRDTMLKVADPLHPGMNGKESVKEYHLRKGDSVLLLGNLVHWDAEAYPEPMRWIGKRFLEENSGTLVKHADEWRSYVPWGGGGHMCPGRRLALTEAVVQCVYVLWYFDVEPVDSVPEMVIKDKYGAGAARPERPFHVKFSRRTVPLA</sequence>